<protein>
    <submittedName>
        <fullName evidence="2">DUF4097 domain-containing protein</fullName>
    </submittedName>
</protein>
<dbReference type="Proteomes" id="UP000783871">
    <property type="component" value="Unassembled WGS sequence"/>
</dbReference>
<gene>
    <name evidence="2" type="ORF">HCJ94_16140</name>
</gene>
<evidence type="ECO:0000259" key="1">
    <source>
        <dbReference type="Pfam" id="PF13349"/>
    </source>
</evidence>
<accession>A0ABX0ZBX0</accession>
<evidence type="ECO:0000313" key="3">
    <source>
        <dbReference type="Proteomes" id="UP000783871"/>
    </source>
</evidence>
<name>A0ABX0ZBX0_9ACTN</name>
<evidence type="ECO:0000313" key="2">
    <source>
        <dbReference type="EMBL" id="NJP33473.1"/>
    </source>
</evidence>
<organism evidence="2 3">
    <name type="scientific">Micromonospora thermarum</name>
    <dbReference type="NCBI Taxonomy" id="2720024"/>
    <lineage>
        <taxon>Bacteria</taxon>
        <taxon>Bacillati</taxon>
        <taxon>Actinomycetota</taxon>
        <taxon>Actinomycetes</taxon>
        <taxon>Micromonosporales</taxon>
        <taxon>Micromonosporaceae</taxon>
        <taxon>Micromonospora</taxon>
    </lineage>
</organism>
<dbReference type="EMBL" id="JAATEO010000016">
    <property type="protein sequence ID" value="NJP33473.1"/>
    <property type="molecule type" value="Genomic_DNA"/>
</dbReference>
<dbReference type="RefSeq" id="WP_168001846.1">
    <property type="nucleotide sequence ID" value="NZ_JAATEO010000016.1"/>
</dbReference>
<dbReference type="InterPro" id="IPR025164">
    <property type="entry name" value="Toastrack_DUF4097"/>
</dbReference>
<reference evidence="2 3" key="1">
    <citation type="submission" date="2020-03" db="EMBL/GenBank/DDBJ databases">
        <title>WGS of actinomycetes isolated from Thailand.</title>
        <authorList>
            <person name="Thawai C."/>
        </authorList>
    </citation>
    <scope>NUCLEOTIDE SEQUENCE [LARGE SCALE GENOMIC DNA]</scope>
    <source>
        <strain evidence="2 3">HSS6-12</strain>
    </source>
</reference>
<proteinExistence type="predicted"/>
<keyword evidence="3" id="KW-1185">Reference proteome</keyword>
<dbReference type="Pfam" id="PF13349">
    <property type="entry name" value="DUF4097"/>
    <property type="match status" value="1"/>
</dbReference>
<feature type="domain" description="DUF4097" evidence="1">
    <location>
        <begin position="22"/>
        <end position="232"/>
    </location>
</feature>
<sequence>MPTFDTPNPISASVSLSFVVGNVRISASDRSDTTVDVRPMDGSSKADLKVAEQTRVEYADGTLTVRVPKQLSSLFTRTGGVDVTIELPSGSQVQADTGMGELHCEGRLGDCRLRSGHGPIRLDEAGQLNASSGFGDVIVDHVDGGAEVTTGSGVVRVGRIAGPARVKNSNGDTWIGEATGDLRVNAANGNVTVDRAHAGVTAKTASGGVRIGEVTRGAVTVESAAGSLEVGISAGTAAWLDLKTSAGRVRNELATTPGPDSTDQTVEVRARTYAGDILIRRA</sequence>
<comment type="caution">
    <text evidence="2">The sequence shown here is derived from an EMBL/GenBank/DDBJ whole genome shotgun (WGS) entry which is preliminary data.</text>
</comment>